<name>A0A0G0IFE8_9BACT</name>
<proteinExistence type="predicted"/>
<gene>
    <name evidence="1" type="ORF">US68_C0011G0007</name>
</gene>
<dbReference type="EMBL" id="LBTX01000011">
    <property type="protein sequence ID" value="KKQ49700.1"/>
    <property type="molecule type" value="Genomic_DNA"/>
</dbReference>
<organism evidence="1 2">
    <name type="scientific">Candidatus Shapirobacteria bacterium GW2011_GWE1_38_10</name>
    <dbReference type="NCBI Taxonomy" id="1618488"/>
    <lineage>
        <taxon>Bacteria</taxon>
        <taxon>Candidatus Shapironibacteriota</taxon>
    </lineage>
</organism>
<evidence type="ECO:0000313" key="2">
    <source>
        <dbReference type="Proteomes" id="UP000034231"/>
    </source>
</evidence>
<comment type="caution">
    <text evidence="1">The sequence shown here is derived from an EMBL/GenBank/DDBJ whole genome shotgun (WGS) entry which is preliminary data.</text>
</comment>
<reference evidence="1 2" key="1">
    <citation type="journal article" date="2015" name="Nature">
        <title>rRNA introns, odd ribosomes, and small enigmatic genomes across a large radiation of phyla.</title>
        <authorList>
            <person name="Brown C.T."/>
            <person name="Hug L.A."/>
            <person name="Thomas B.C."/>
            <person name="Sharon I."/>
            <person name="Castelle C.J."/>
            <person name="Singh A."/>
            <person name="Wilkins M.J."/>
            <person name="Williams K.H."/>
            <person name="Banfield J.F."/>
        </authorList>
    </citation>
    <scope>NUCLEOTIDE SEQUENCE [LARGE SCALE GENOMIC DNA]</scope>
</reference>
<accession>A0A0G0IFE8</accession>
<sequence length="133" mass="15156">MSVEKYDDMPRALKTKANKSERVKTSLNIQTLNYYGIIDLFDEFKEQMLPEHGDVKVEHENDWSAVTIGWDFKTHDGAEGPYTVGRGIFATVEDEDVLISYSGLDSQLYMVSQSNIHDLIRDGIKRAQLPESI</sequence>
<protein>
    <submittedName>
        <fullName evidence="1">Uncharacterized protein</fullName>
    </submittedName>
</protein>
<dbReference type="Proteomes" id="UP000034231">
    <property type="component" value="Unassembled WGS sequence"/>
</dbReference>
<dbReference type="AlphaFoldDB" id="A0A0G0IFE8"/>
<evidence type="ECO:0000313" key="1">
    <source>
        <dbReference type="EMBL" id="KKQ49700.1"/>
    </source>
</evidence>